<protein>
    <submittedName>
        <fullName evidence="2">ORF6N domain-containing protein</fullName>
    </submittedName>
</protein>
<organism evidence="2 3">
    <name type="scientific">Cyclobacterium jeungdonense</name>
    <dbReference type="NCBI Taxonomy" id="708087"/>
    <lineage>
        <taxon>Bacteria</taxon>
        <taxon>Pseudomonadati</taxon>
        <taxon>Bacteroidota</taxon>
        <taxon>Cytophagia</taxon>
        <taxon>Cytophagales</taxon>
        <taxon>Cyclobacteriaceae</taxon>
        <taxon>Cyclobacterium</taxon>
    </lineage>
</organism>
<feature type="domain" description="KilA-N DNA-binding" evidence="1">
    <location>
        <begin position="11"/>
        <end position="97"/>
    </location>
</feature>
<name>A0ABT8C988_9BACT</name>
<dbReference type="InterPro" id="IPR018873">
    <property type="entry name" value="KilA-N_DNA-bd_domain"/>
</dbReference>
<accession>A0ABT8C988</accession>
<keyword evidence="3" id="KW-1185">Reference proteome</keyword>
<evidence type="ECO:0000313" key="3">
    <source>
        <dbReference type="Proteomes" id="UP001236663"/>
    </source>
</evidence>
<dbReference type="EMBL" id="JAUFQS010000017">
    <property type="protein sequence ID" value="MDN3689051.1"/>
    <property type="molecule type" value="Genomic_DNA"/>
</dbReference>
<dbReference type="Proteomes" id="UP001236663">
    <property type="component" value="Unassembled WGS sequence"/>
</dbReference>
<comment type="caution">
    <text evidence="2">The sequence shown here is derived from an EMBL/GenBank/DDBJ whole genome shotgun (WGS) entry which is preliminary data.</text>
</comment>
<dbReference type="RefSeq" id="WP_163386563.1">
    <property type="nucleotide sequence ID" value="NZ_JAUFQS010000017.1"/>
</dbReference>
<evidence type="ECO:0000313" key="2">
    <source>
        <dbReference type="EMBL" id="MDN3689051.1"/>
    </source>
</evidence>
<dbReference type="Pfam" id="PF10543">
    <property type="entry name" value="ORF6N"/>
    <property type="match status" value="1"/>
</dbReference>
<evidence type="ECO:0000259" key="1">
    <source>
        <dbReference type="Pfam" id="PF10543"/>
    </source>
</evidence>
<proteinExistence type="predicted"/>
<gene>
    <name evidence="2" type="ORF">QWZ15_14525</name>
</gene>
<reference evidence="3" key="1">
    <citation type="journal article" date="2019" name="Int. J. Syst. Evol. Microbiol.">
        <title>The Global Catalogue of Microorganisms (GCM) 10K type strain sequencing project: providing services to taxonomists for standard genome sequencing and annotation.</title>
        <authorList>
            <consortium name="The Broad Institute Genomics Platform"/>
            <consortium name="The Broad Institute Genome Sequencing Center for Infectious Disease"/>
            <person name="Wu L."/>
            <person name="Ma J."/>
        </authorList>
    </citation>
    <scope>NUCLEOTIDE SEQUENCE [LARGE SCALE GENOMIC DNA]</scope>
    <source>
        <strain evidence="3">CECT 7706</strain>
    </source>
</reference>
<sequence>MEVIKPKDVEQKIYTIRDVQVMLDRDLAELYQVETRVLIQAVKRNKNRFPADFIFQLSESEFQKWKSQTVISNADKMGLRRPPYAFTEHGVAMLSAVLRSEVAVQVSIQIMQAFVKMRKFFLNNASVFQRLDQVEFKQLKTEEKIEQIFKALEAGQPKPDKGIFFDGQVFDAYVFVADLIKSAEKEIILIDNYVDESVLTLLSKRKKGIDASIYTKTTSKALDLDLKKHNSQYPPITLHTLPQSHDRFLIVDQKHLYHIGASLKDLGKKWFAFSKMDHLTSLVLNQLKANE</sequence>